<proteinExistence type="predicted"/>
<keyword evidence="3" id="KW-1185">Reference proteome</keyword>
<accession>A0A232EQB4</accession>
<feature type="region of interest" description="Disordered" evidence="1">
    <location>
        <begin position="36"/>
        <end position="72"/>
    </location>
</feature>
<dbReference type="AlphaFoldDB" id="A0A232EQB4"/>
<organism evidence="2 3">
    <name type="scientific">Trichomalopsis sarcophagae</name>
    <dbReference type="NCBI Taxonomy" id="543379"/>
    <lineage>
        <taxon>Eukaryota</taxon>
        <taxon>Metazoa</taxon>
        <taxon>Ecdysozoa</taxon>
        <taxon>Arthropoda</taxon>
        <taxon>Hexapoda</taxon>
        <taxon>Insecta</taxon>
        <taxon>Pterygota</taxon>
        <taxon>Neoptera</taxon>
        <taxon>Endopterygota</taxon>
        <taxon>Hymenoptera</taxon>
        <taxon>Apocrita</taxon>
        <taxon>Proctotrupomorpha</taxon>
        <taxon>Chalcidoidea</taxon>
        <taxon>Pteromalidae</taxon>
        <taxon>Pteromalinae</taxon>
        <taxon>Trichomalopsis</taxon>
    </lineage>
</organism>
<feature type="compositionally biased region" description="Polar residues" evidence="1">
    <location>
        <begin position="41"/>
        <end position="57"/>
    </location>
</feature>
<gene>
    <name evidence="2" type="ORF">TSAR_011623</name>
</gene>
<evidence type="ECO:0000313" key="2">
    <source>
        <dbReference type="EMBL" id="OXU20507.1"/>
    </source>
</evidence>
<dbReference type="Proteomes" id="UP000215335">
    <property type="component" value="Unassembled WGS sequence"/>
</dbReference>
<evidence type="ECO:0000313" key="3">
    <source>
        <dbReference type="Proteomes" id="UP000215335"/>
    </source>
</evidence>
<dbReference type="EMBL" id="NNAY01002818">
    <property type="protein sequence ID" value="OXU20507.1"/>
    <property type="molecule type" value="Genomic_DNA"/>
</dbReference>
<evidence type="ECO:0000256" key="1">
    <source>
        <dbReference type="SAM" id="MobiDB-lite"/>
    </source>
</evidence>
<reference evidence="2 3" key="1">
    <citation type="journal article" date="2017" name="Curr. Biol.">
        <title>The Evolution of Venom by Co-option of Single-Copy Genes.</title>
        <authorList>
            <person name="Martinson E.O."/>
            <person name="Mrinalini"/>
            <person name="Kelkar Y.D."/>
            <person name="Chang C.H."/>
            <person name="Werren J.H."/>
        </authorList>
    </citation>
    <scope>NUCLEOTIDE SEQUENCE [LARGE SCALE GENOMIC DNA]</scope>
    <source>
        <strain evidence="2 3">Alberta</strain>
        <tissue evidence="2">Whole body</tissue>
    </source>
</reference>
<name>A0A232EQB4_9HYME</name>
<comment type="caution">
    <text evidence="2">The sequence shown here is derived from an EMBL/GenBank/DDBJ whole genome shotgun (WGS) entry which is preliminary data.</text>
</comment>
<protein>
    <submittedName>
        <fullName evidence="2">Uncharacterized protein</fullName>
    </submittedName>
</protein>
<sequence length="92" mass="10164">MEKKYFSKCRDERRAEEEGLLQELLEALATLLPGEPIAQVRQGSQSPETGTAASHGQRTPPAAESARDIEQSLLLHRPVNSRISFVQHNGQA</sequence>